<dbReference type="GeneID" id="69032630"/>
<protein>
    <submittedName>
        <fullName evidence="2">L-fuculose-phosphate aldolase</fullName>
    </submittedName>
</protein>
<dbReference type="InterPro" id="IPR036409">
    <property type="entry name" value="Aldolase_II/adducin_N_sf"/>
</dbReference>
<name>A0ABP2EN96_AJEDR</name>
<accession>A0ABP2EN96</accession>
<dbReference type="PANTHER" id="PTHR10672:SF39">
    <property type="entry name" value="CLASS II ALDOLASE_ADDUCIN N-TERMINAL DOMAIN-CONTAINING PROTEIN"/>
    <property type="match status" value="1"/>
</dbReference>
<organism evidence="2 3">
    <name type="scientific">Ajellomyces dermatitidis (strain ER-3 / ATCC MYA-2586)</name>
    <name type="common">Blastomyces dermatitidis</name>
    <dbReference type="NCBI Taxonomy" id="559297"/>
    <lineage>
        <taxon>Eukaryota</taxon>
        <taxon>Fungi</taxon>
        <taxon>Dikarya</taxon>
        <taxon>Ascomycota</taxon>
        <taxon>Pezizomycotina</taxon>
        <taxon>Eurotiomycetes</taxon>
        <taxon>Eurotiomycetidae</taxon>
        <taxon>Onygenales</taxon>
        <taxon>Ajellomycetaceae</taxon>
        <taxon>Blastomyces</taxon>
    </lineage>
</organism>
<proteinExistence type="predicted"/>
<feature type="domain" description="Class II aldolase/adducin N-terminal" evidence="1">
    <location>
        <begin position="2"/>
        <end position="66"/>
    </location>
</feature>
<sequence length="76" mass="8165">MLNQDSCMFYEDLAVYEGFGGHVLAKEEGENISRALEEKKNLILQNHGLITASSTVGEAAAFFYLIAKGVPNAAAS</sequence>
<dbReference type="SUPFAM" id="SSF53639">
    <property type="entry name" value="AraD/HMP-PK domain-like"/>
    <property type="match status" value="1"/>
</dbReference>
<keyword evidence="3" id="KW-1185">Reference proteome</keyword>
<evidence type="ECO:0000259" key="1">
    <source>
        <dbReference type="Pfam" id="PF00596"/>
    </source>
</evidence>
<dbReference type="EMBL" id="EQ999982">
    <property type="protein sequence ID" value="EEQ84878.2"/>
    <property type="molecule type" value="Genomic_DNA"/>
</dbReference>
<reference evidence="3" key="1">
    <citation type="journal article" date="2015" name="PLoS Genet.">
        <title>The dynamic genome and transcriptome of the human fungal pathogen Blastomyces and close relative Emmonsia.</title>
        <authorList>
            <person name="Munoz J.F."/>
            <person name="Gauthier G.M."/>
            <person name="Desjardins C.A."/>
            <person name="Gallo J.E."/>
            <person name="Holder J."/>
            <person name="Sullivan T.D."/>
            <person name="Marty A.J."/>
            <person name="Carmen J.C."/>
            <person name="Chen Z."/>
            <person name="Ding L."/>
            <person name="Gujja S."/>
            <person name="Magrini V."/>
            <person name="Misas E."/>
            <person name="Mitreva M."/>
            <person name="Priest M."/>
            <person name="Saif S."/>
            <person name="Whiston E.A."/>
            <person name="Young S."/>
            <person name="Zeng Q."/>
            <person name="Goldman W.E."/>
            <person name="Mardis E.R."/>
            <person name="Taylor J.W."/>
            <person name="McEwen J.G."/>
            <person name="Clay O.K."/>
            <person name="Klein B.S."/>
            <person name="Cuomo C.A."/>
        </authorList>
    </citation>
    <scope>NUCLEOTIDE SEQUENCE [LARGE SCALE GENOMIC DNA]</scope>
    <source>
        <strain evidence="3">ER-3 / ATCC MYA-2586</strain>
    </source>
</reference>
<dbReference type="Gene3D" id="3.40.225.10">
    <property type="entry name" value="Class II aldolase/adducin N-terminal domain"/>
    <property type="match status" value="1"/>
</dbReference>
<evidence type="ECO:0000313" key="3">
    <source>
        <dbReference type="Proteomes" id="UP000002039"/>
    </source>
</evidence>
<dbReference type="InterPro" id="IPR051017">
    <property type="entry name" value="Aldolase-II_Adducin_sf"/>
</dbReference>
<dbReference type="Proteomes" id="UP000002039">
    <property type="component" value="Unassembled WGS sequence"/>
</dbReference>
<dbReference type="PANTHER" id="PTHR10672">
    <property type="entry name" value="ADDUCIN"/>
    <property type="match status" value="1"/>
</dbReference>
<gene>
    <name evidence="2" type="ORF">BDCG_17738</name>
</gene>
<dbReference type="RefSeq" id="XP_045272759.1">
    <property type="nucleotide sequence ID" value="XM_045426812.1"/>
</dbReference>
<dbReference type="InterPro" id="IPR001303">
    <property type="entry name" value="Aldolase_II/adducin_N"/>
</dbReference>
<dbReference type="Pfam" id="PF00596">
    <property type="entry name" value="Aldolase_II"/>
    <property type="match status" value="1"/>
</dbReference>
<evidence type="ECO:0000313" key="2">
    <source>
        <dbReference type="EMBL" id="EEQ84878.2"/>
    </source>
</evidence>